<dbReference type="EMBL" id="CM056743">
    <property type="protein sequence ID" value="KAJ8668742.1"/>
    <property type="molecule type" value="Genomic_DNA"/>
</dbReference>
<protein>
    <submittedName>
        <fullName evidence="1">Uncharacterized protein</fullName>
    </submittedName>
</protein>
<dbReference type="Proteomes" id="UP001239111">
    <property type="component" value="Chromosome 3"/>
</dbReference>
<keyword evidence="2" id="KW-1185">Reference proteome</keyword>
<reference evidence="1" key="1">
    <citation type="submission" date="2023-04" db="EMBL/GenBank/DDBJ databases">
        <title>A chromosome-level genome assembly of the parasitoid wasp Eretmocerus hayati.</title>
        <authorList>
            <person name="Zhong Y."/>
            <person name="Liu S."/>
            <person name="Liu Y."/>
        </authorList>
    </citation>
    <scope>NUCLEOTIDE SEQUENCE</scope>
    <source>
        <strain evidence="1">ZJU_SS_LIU_2023</strain>
    </source>
</reference>
<evidence type="ECO:0000313" key="2">
    <source>
        <dbReference type="Proteomes" id="UP001239111"/>
    </source>
</evidence>
<sequence>MWWCPTWDIFFSIIVVESVAQILQGDTPMSCEAAGVLVEEACFIARIAVCGGVQLRIFLAEKFAQSKSGANGRLSSLRYALHVKKLPSVYLEYFTPRRWKKLASLLGSPYVVVSNLGYFFLVIVVESVAQILQGDTPMSCEAAGVLVEEACFIARIAVCGGVQLRIFLAEKFAQSKSGANGRLSSLRYALHVKKLPSVYLEYFTPRRWKKLASLLGSPYVVVSNLGYFFLVIVVESVAQILQGDTPMSCEAAGVLVEEACFIARIAVCGGVQLRIFLAEKFAQSKSGANGRLSSLRYALHVKKLPSVYLEYFTPRRWKKLASLLGSPYVVVSNLGYFFLVIVVESVAQILQGDTPMSCEAAGVLVEEACFIARIAVCGGVQLRIFLAEKFAQSKSGANGRLSSLRYALHVKELPGVYLEYFTPRRWKKLASLLGSPYVVVSNLGYFFLVIVVESVAQILQGDTPISCEAAGVLVGEACFIARIAVCGGVQLRIFLAEKFAQSKSGADGRLSSLRYALHVKKLPSVYLEYFTPRRWKKLASLLGSPYVVVSNLGYFFLVIVVESVAQILQGDTPMSCEAAGVLVEEACFIARIAVCGGVQLRMFLAEKFAESKSGANGRLSSLRCALHVRKLPSVYLEYFTPRRWKKLASLLGSPYVVVSNLGYFFLVIVVESVAQILQGDTPISCEAAGVLVEEACFIARIAVCGGVQLRIFLAEKFAQSKSGANGRLSSLRYALHVKKLPSVYLEYFTPRRWKKLASLLGSPYVVVSNLGYFFLVIVVESVAQILQGDTPMSCEAAGVLVEEACFIARIAVCGGVQLRIFLAEKFAESKSGANGRLSSLRYALHVKKLPSVYLEYFTPRRWKKLASLLGSPYVVVSNLGYFFLVIVVESVAQILQGDTPMSCEAAGVLVEEACFIARIAVCGGVQLRIFLAEKFAQSKSGANGRLSSLRYALHVKKLPSVYLEYFTPRRWKKLASLLGSPYVVVSNLGYFFLVIVVESVAQILQGDTPMSCEAAGVLVEEACFIARIAVCGGVQLGIFFLVIVVESVAQILQGDTPMSCEAAGVLVSGLPEKPPNIPWG</sequence>
<evidence type="ECO:0000313" key="1">
    <source>
        <dbReference type="EMBL" id="KAJ8668742.1"/>
    </source>
</evidence>
<gene>
    <name evidence="1" type="ORF">QAD02_000001</name>
</gene>
<name>A0ACC2NEQ9_9HYME</name>
<organism evidence="1 2">
    <name type="scientific">Eretmocerus hayati</name>
    <dbReference type="NCBI Taxonomy" id="131215"/>
    <lineage>
        <taxon>Eukaryota</taxon>
        <taxon>Metazoa</taxon>
        <taxon>Ecdysozoa</taxon>
        <taxon>Arthropoda</taxon>
        <taxon>Hexapoda</taxon>
        <taxon>Insecta</taxon>
        <taxon>Pterygota</taxon>
        <taxon>Neoptera</taxon>
        <taxon>Endopterygota</taxon>
        <taxon>Hymenoptera</taxon>
        <taxon>Apocrita</taxon>
        <taxon>Proctotrupomorpha</taxon>
        <taxon>Chalcidoidea</taxon>
        <taxon>Aphelinidae</taxon>
        <taxon>Aphelininae</taxon>
        <taxon>Eretmocerus</taxon>
    </lineage>
</organism>
<comment type="caution">
    <text evidence="1">The sequence shown here is derived from an EMBL/GenBank/DDBJ whole genome shotgun (WGS) entry which is preliminary data.</text>
</comment>
<proteinExistence type="predicted"/>
<accession>A0ACC2NEQ9</accession>